<protein>
    <submittedName>
        <fullName evidence="2">Uncharacterized protein</fullName>
    </submittedName>
</protein>
<accession>A0AAD4Y6A6</accession>
<reference evidence="2" key="1">
    <citation type="submission" date="2022-03" db="EMBL/GenBank/DDBJ databases">
        <title>Genomic analyses of argali, domestic sheep and their hybrids provide insights into chromosomal evolution, heterosis and genetic basis of agronomic traits.</title>
        <authorList>
            <person name="Li M."/>
        </authorList>
    </citation>
    <scope>NUCLEOTIDE SEQUENCE</scope>
    <source>
        <strain evidence="2">CAU-MHL-2022a</strain>
        <tissue evidence="2">Skin</tissue>
    </source>
</reference>
<evidence type="ECO:0000256" key="1">
    <source>
        <dbReference type="SAM" id="MobiDB-lite"/>
    </source>
</evidence>
<dbReference type="Proteomes" id="UP001214576">
    <property type="component" value="Unassembled WGS sequence"/>
</dbReference>
<gene>
    <name evidence="2" type="ORF">MG293_014290</name>
</gene>
<comment type="caution">
    <text evidence="2">The sequence shown here is derived from an EMBL/GenBank/DDBJ whole genome shotgun (WGS) entry which is preliminary data.</text>
</comment>
<feature type="region of interest" description="Disordered" evidence="1">
    <location>
        <begin position="59"/>
        <end position="108"/>
    </location>
</feature>
<dbReference type="EMBL" id="JAKZEL010000017">
    <property type="protein sequence ID" value="KAI4535963.1"/>
    <property type="molecule type" value="Genomic_DNA"/>
</dbReference>
<sequence>MCPQGPEKAQRHLSQVQRRRGLQARTGCWGTHIPVPASRAFTAGFMPGWLGANVPAKGAQPSLLRGRGAAGRAGPQKRRRGAQHPHPGVSRASGMRQMAAEGRPRRGCPSACLRGQAPLRTLTAVIWQPLALVCSRPRLRGGPPNATVAGVRCDSGR</sequence>
<proteinExistence type="predicted"/>
<evidence type="ECO:0000313" key="2">
    <source>
        <dbReference type="EMBL" id="KAI4535963.1"/>
    </source>
</evidence>
<feature type="compositionally biased region" description="Low complexity" evidence="1">
    <location>
        <begin position="65"/>
        <end position="74"/>
    </location>
</feature>
<organism evidence="2 3">
    <name type="scientific">Ovis ammon polii</name>
    <dbReference type="NCBI Taxonomy" id="230172"/>
    <lineage>
        <taxon>Eukaryota</taxon>
        <taxon>Metazoa</taxon>
        <taxon>Chordata</taxon>
        <taxon>Craniata</taxon>
        <taxon>Vertebrata</taxon>
        <taxon>Euteleostomi</taxon>
        <taxon>Mammalia</taxon>
        <taxon>Eutheria</taxon>
        <taxon>Laurasiatheria</taxon>
        <taxon>Artiodactyla</taxon>
        <taxon>Ruminantia</taxon>
        <taxon>Pecora</taxon>
        <taxon>Bovidae</taxon>
        <taxon>Caprinae</taxon>
        <taxon>Ovis</taxon>
    </lineage>
</organism>
<evidence type="ECO:0000313" key="3">
    <source>
        <dbReference type="Proteomes" id="UP001214576"/>
    </source>
</evidence>
<keyword evidence="3" id="KW-1185">Reference proteome</keyword>
<dbReference type="AlphaFoldDB" id="A0AAD4Y6A6"/>
<name>A0AAD4Y6A6_OVIAM</name>